<keyword evidence="13" id="KW-1185">Reference proteome</keyword>
<evidence type="ECO:0000259" key="12">
    <source>
        <dbReference type="PROSITE" id="PS50162"/>
    </source>
</evidence>
<dbReference type="GO" id="GO:0005524">
    <property type="term" value="F:ATP binding"/>
    <property type="evidence" value="ECO:0007669"/>
    <property type="project" value="UniProtKB-KW"/>
</dbReference>
<gene>
    <name evidence="14" type="primary">LOC113726790</name>
</gene>
<dbReference type="PROSITE" id="PS50162">
    <property type="entry name" value="RECA_2"/>
    <property type="match status" value="1"/>
</dbReference>
<dbReference type="CDD" id="cd19492">
    <property type="entry name" value="Rad51C"/>
    <property type="match status" value="1"/>
</dbReference>
<dbReference type="Proteomes" id="UP001652660">
    <property type="component" value="Chromosome 2c"/>
</dbReference>
<evidence type="ECO:0000256" key="8">
    <source>
        <dbReference type="ARBA" id="ARBA00023204"/>
    </source>
</evidence>
<dbReference type="PANTHER" id="PTHR46239:SF1">
    <property type="entry name" value="DNA REPAIR PROTEIN RAD51 HOMOLOG 3"/>
    <property type="match status" value="1"/>
</dbReference>
<evidence type="ECO:0000256" key="3">
    <source>
        <dbReference type="ARBA" id="ARBA00022741"/>
    </source>
</evidence>
<accession>A0A6P6VX75</accession>
<evidence type="ECO:0000256" key="4">
    <source>
        <dbReference type="ARBA" id="ARBA00022763"/>
    </source>
</evidence>
<dbReference type="GO" id="GO:0000707">
    <property type="term" value="P:meiotic DNA recombinase assembly"/>
    <property type="evidence" value="ECO:0007669"/>
    <property type="project" value="TreeGrafter"/>
</dbReference>
<keyword evidence="8" id="KW-0234">DNA repair</keyword>
<keyword evidence="3" id="KW-0547">Nucleotide-binding</keyword>
<dbReference type="GO" id="GO:0005657">
    <property type="term" value="C:replication fork"/>
    <property type="evidence" value="ECO:0007669"/>
    <property type="project" value="TreeGrafter"/>
</dbReference>
<proteinExistence type="inferred from homology"/>
<keyword evidence="5" id="KW-0067">ATP-binding</keyword>
<comment type="similarity">
    <text evidence="2">Belongs to the RecA family. RAD51 subfamily.</text>
</comment>
<evidence type="ECO:0000256" key="9">
    <source>
        <dbReference type="ARBA" id="ARBA00023242"/>
    </source>
</evidence>
<dbReference type="GO" id="GO:0000400">
    <property type="term" value="F:four-way junction DNA binding"/>
    <property type="evidence" value="ECO:0007669"/>
    <property type="project" value="TreeGrafter"/>
</dbReference>
<evidence type="ECO:0000256" key="6">
    <source>
        <dbReference type="ARBA" id="ARBA00023125"/>
    </source>
</evidence>
<dbReference type="InterPro" id="IPR020588">
    <property type="entry name" value="RecA_ATP-bd"/>
</dbReference>
<dbReference type="Pfam" id="PF08423">
    <property type="entry name" value="Rad51"/>
    <property type="match status" value="2"/>
</dbReference>
<evidence type="ECO:0000256" key="7">
    <source>
        <dbReference type="ARBA" id="ARBA00023172"/>
    </source>
</evidence>
<comment type="function">
    <text evidence="11">Involved in the homologous recombination repair (HRR) pathway of double-stranded DNA breaks arising during DNA replication or induced by DNA-damaging agents.</text>
</comment>
<dbReference type="OrthoDB" id="1861185at2759"/>
<dbReference type="Gene3D" id="3.40.50.300">
    <property type="entry name" value="P-loop containing nucleotide triphosphate hydrolases"/>
    <property type="match status" value="1"/>
</dbReference>
<keyword evidence="9" id="KW-0539">Nucleus</keyword>
<keyword evidence="7" id="KW-0233">DNA recombination</keyword>
<comment type="subcellular location">
    <subcellularLocation>
        <location evidence="1">Nucleus</location>
    </subcellularLocation>
</comment>
<dbReference type="GO" id="GO:0007131">
    <property type="term" value="P:reciprocal meiotic recombination"/>
    <property type="evidence" value="ECO:0007669"/>
    <property type="project" value="TreeGrafter"/>
</dbReference>
<evidence type="ECO:0000313" key="14">
    <source>
        <dbReference type="RefSeq" id="XP_027106457.1"/>
    </source>
</evidence>
<evidence type="ECO:0000256" key="10">
    <source>
        <dbReference type="ARBA" id="ARBA00040674"/>
    </source>
</evidence>
<dbReference type="PANTHER" id="PTHR46239">
    <property type="entry name" value="DNA REPAIR PROTEIN RAD51 HOMOLOG 3 RAD51C"/>
    <property type="match status" value="1"/>
</dbReference>
<evidence type="ECO:0000256" key="11">
    <source>
        <dbReference type="ARBA" id="ARBA00056000"/>
    </source>
</evidence>
<evidence type="ECO:0000313" key="13">
    <source>
        <dbReference type="Proteomes" id="UP001652660"/>
    </source>
</evidence>
<dbReference type="FunFam" id="3.40.50.300:FF:001318">
    <property type="entry name" value="DNA repair protein RAD51"/>
    <property type="match status" value="1"/>
</dbReference>
<evidence type="ECO:0000256" key="1">
    <source>
        <dbReference type="ARBA" id="ARBA00004123"/>
    </source>
</evidence>
<reference evidence="14" key="2">
    <citation type="submission" date="2025-08" db="UniProtKB">
        <authorList>
            <consortium name="RefSeq"/>
        </authorList>
    </citation>
    <scope>IDENTIFICATION</scope>
    <source>
        <tissue evidence="14">Leaves</tissue>
    </source>
</reference>
<dbReference type="GO" id="GO:0033063">
    <property type="term" value="C:Rad51B-Rad51C-Rad51D-XRCC2 complex"/>
    <property type="evidence" value="ECO:0007669"/>
    <property type="project" value="TreeGrafter"/>
</dbReference>
<protein>
    <recommendedName>
        <fullName evidence="10">DNA repair protein RAD51 homolog 3</fullName>
    </recommendedName>
</protein>
<dbReference type="RefSeq" id="XP_027106457.1">
    <property type="nucleotide sequence ID" value="XM_027250656.2"/>
</dbReference>
<feature type="domain" description="RecA family profile 1" evidence="12">
    <location>
        <begin position="87"/>
        <end position="276"/>
    </location>
</feature>
<keyword evidence="4" id="KW-0227">DNA damage</keyword>
<dbReference type="InterPro" id="IPR016467">
    <property type="entry name" value="DNA_recomb/repair_RecA-like"/>
</dbReference>
<sequence>MEVSSLPISASHRAKLISAGYISISSLSSISPAHLARDLGISENEATGILKVASQRGGPERTIPSHHSIVDGLRAQTAWDMLHEEESCRRITTSCADLDDILGGGISCKEVTEIGGVPGIGKTQLGIQLAINVQIPLEYGGLAGKAVYIDTEGSFMVERVQQVAEACIKDMQEYDSFLRKDLPARQVNLQANDFLANIYYFRICSYTEQIAVINYLEKFISEHKDIKVVIVDSITFHFRQDFDDMALRTRLLGGMALKLMKLAKKFTLAVILLNQVTTKYSGGSFQLTLALGDSWSHACTNRIILYWNGNGRYAHIDKSPSIRSASAPYAVTGRGIRNLASNCKRVKLILRARLAHDEHICRSLI</sequence>
<organism evidence="13 14">
    <name type="scientific">Coffea arabica</name>
    <name type="common">Arabian coffee</name>
    <dbReference type="NCBI Taxonomy" id="13443"/>
    <lineage>
        <taxon>Eukaryota</taxon>
        <taxon>Viridiplantae</taxon>
        <taxon>Streptophyta</taxon>
        <taxon>Embryophyta</taxon>
        <taxon>Tracheophyta</taxon>
        <taxon>Spermatophyta</taxon>
        <taxon>Magnoliopsida</taxon>
        <taxon>eudicotyledons</taxon>
        <taxon>Gunneridae</taxon>
        <taxon>Pentapetalae</taxon>
        <taxon>asterids</taxon>
        <taxon>lamiids</taxon>
        <taxon>Gentianales</taxon>
        <taxon>Rubiaceae</taxon>
        <taxon>Ixoroideae</taxon>
        <taxon>Gardenieae complex</taxon>
        <taxon>Bertiereae - Coffeeae clade</taxon>
        <taxon>Coffeeae</taxon>
        <taxon>Coffea</taxon>
    </lineage>
</organism>
<dbReference type="SUPFAM" id="SSF52540">
    <property type="entry name" value="P-loop containing nucleoside triphosphate hydrolases"/>
    <property type="match status" value="1"/>
</dbReference>
<dbReference type="InterPro" id="IPR027417">
    <property type="entry name" value="P-loop_NTPase"/>
</dbReference>
<keyword evidence="6" id="KW-0238">DNA-binding</keyword>
<name>A0A6P6VX75_COFAR</name>
<dbReference type="GO" id="GO:0008821">
    <property type="term" value="F:crossover junction DNA endonuclease activity"/>
    <property type="evidence" value="ECO:0007669"/>
    <property type="project" value="TreeGrafter"/>
</dbReference>
<evidence type="ECO:0000256" key="5">
    <source>
        <dbReference type="ARBA" id="ARBA00022840"/>
    </source>
</evidence>
<dbReference type="InterPro" id="IPR013632">
    <property type="entry name" value="Rad51_C"/>
</dbReference>
<dbReference type="InterPro" id="IPR052093">
    <property type="entry name" value="HR_Repair_Mediator"/>
</dbReference>
<dbReference type="GO" id="GO:0140664">
    <property type="term" value="F:ATP-dependent DNA damage sensor activity"/>
    <property type="evidence" value="ECO:0007669"/>
    <property type="project" value="InterPro"/>
</dbReference>
<reference evidence="13" key="1">
    <citation type="journal article" date="2025" name="Foods">
        <title>Unveiling the Microbial Signatures of Arabica Coffee Cherries: Insights into Ripeness Specific Diversity, Functional Traits, and Implications for Quality and Safety.</title>
        <authorList>
            <consortium name="RefSeq"/>
            <person name="Tenea G.N."/>
            <person name="Cifuentes V."/>
            <person name="Reyes P."/>
            <person name="Cevallos-Vallejos M."/>
        </authorList>
    </citation>
    <scope>NUCLEOTIDE SEQUENCE [LARGE SCALE GENOMIC DNA]</scope>
</reference>
<dbReference type="AlphaFoldDB" id="A0A6P6VX75"/>
<dbReference type="GeneID" id="113726790"/>
<dbReference type="GO" id="GO:0033065">
    <property type="term" value="C:Rad51C-XRCC3 complex"/>
    <property type="evidence" value="ECO:0007669"/>
    <property type="project" value="TreeGrafter"/>
</dbReference>
<dbReference type="PIRSF" id="PIRSF005856">
    <property type="entry name" value="Rad51"/>
    <property type="match status" value="1"/>
</dbReference>
<evidence type="ECO:0000256" key="2">
    <source>
        <dbReference type="ARBA" id="ARBA00007095"/>
    </source>
</evidence>